<dbReference type="Gene3D" id="3.20.20.80">
    <property type="entry name" value="Glycosidases"/>
    <property type="match status" value="1"/>
</dbReference>
<keyword evidence="3" id="KW-1185">Reference proteome</keyword>
<dbReference type="GO" id="GO:0004567">
    <property type="term" value="F:beta-mannosidase activity"/>
    <property type="evidence" value="ECO:0007669"/>
    <property type="project" value="TreeGrafter"/>
</dbReference>
<accession>A0A5C3E991</accession>
<dbReference type="Proteomes" id="UP000324022">
    <property type="component" value="Unassembled WGS sequence"/>
</dbReference>
<dbReference type="InterPro" id="IPR017853">
    <property type="entry name" value="GH"/>
</dbReference>
<keyword evidence="1" id="KW-0378">Hydrolase</keyword>
<dbReference type="AlphaFoldDB" id="A0A5C3E991"/>
<dbReference type="InterPro" id="IPR050887">
    <property type="entry name" value="Beta-mannosidase_GH2"/>
</dbReference>
<evidence type="ECO:0000313" key="3">
    <source>
        <dbReference type="Proteomes" id="UP000324022"/>
    </source>
</evidence>
<dbReference type="GO" id="GO:0006516">
    <property type="term" value="P:glycoprotein catabolic process"/>
    <property type="evidence" value="ECO:0007669"/>
    <property type="project" value="TreeGrafter"/>
</dbReference>
<evidence type="ECO:0000313" key="2">
    <source>
        <dbReference type="EMBL" id="SPO26126.1"/>
    </source>
</evidence>
<evidence type="ECO:0000256" key="1">
    <source>
        <dbReference type="ARBA" id="ARBA00023295"/>
    </source>
</evidence>
<dbReference type="SUPFAM" id="SSF51445">
    <property type="entry name" value="(Trans)glycosidases"/>
    <property type="match status" value="1"/>
</dbReference>
<dbReference type="OrthoDB" id="2866996at2759"/>
<gene>
    <name evidence="2" type="ORF">UTRI_02402</name>
</gene>
<keyword evidence="1" id="KW-0326">Glycosidase</keyword>
<dbReference type="EMBL" id="OOIN01000013">
    <property type="protein sequence ID" value="SPO26126.1"/>
    <property type="molecule type" value="Genomic_DNA"/>
</dbReference>
<sequence>MLLRCGGRGPWRAKLYEVVLHSDELAIEVHKTVGFRTAVFDLSPVPPELVSAAYLRWLLDSALHANINLIRIWGGGSYPSQEFLSLCDQLGIMVWMDAMFAAPSIPFHSFWMRGRYDNYTKGELHGTGEHYGYDASKAFDIDTYPRSRFMVEFGMFSLPSIYTLDRILTPLPQLFDQLLRPSCAPQASASGKPHVSLFCRSRPERTRAAATYFFSPPLTSPPPRPRQVLHRWSYSSQLFQSSTFQPDRRLPPFRAQPARNRGLIVWQLNDVWEGTSWSSIEYGGRWKMLHYALAKVQSQLP</sequence>
<reference evidence="2 3" key="1">
    <citation type="submission" date="2018-03" db="EMBL/GenBank/DDBJ databases">
        <authorList>
            <person name="Guldener U."/>
        </authorList>
    </citation>
    <scope>NUCLEOTIDE SEQUENCE [LARGE SCALE GENOMIC DNA]</scope>
    <source>
        <strain evidence="2 3">NBRC100155</strain>
    </source>
</reference>
<name>A0A5C3E991_9BASI</name>
<protein>
    <recommendedName>
        <fullName evidence="4">Beta-mannosidase</fullName>
    </recommendedName>
</protein>
<dbReference type="PANTHER" id="PTHR43730">
    <property type="entry name" value="BETA-MANNOSIDASE"/>
    <property type="match status" value="1"/>
</dbReference>
<dbReference type="PANTHER" id="PTHR43730:SF5">
    <property type="entry name" value="BETA-MANNOSIDASE A"/>
    <property type="match status" value="1"/>
</dbReference>
<evidence type="ECO:0008006" key="4">
    <source>
        <dbReference type="Google" id="ProtNLM"/>
    </source>
</evidence>
<organism evidence="2 3">
    <name type="scientific">Ustilago trichophora</name>
    <dbReference type="NCBI Taxonomy" id="86804"/>
    <lineage>
        <taxon>Eukaryota</taxon>
        <taxon>Fungi</taxon>
        <taxon>Dikarya</taxon>
        <taxon>Basidiomycota</taxon>
        <taxon>Ustilaginomycotina</taxon>
        <taxon>Ustilaginomycetes</taxon>
        <taxon>Ustilaginales</taxon>
        <taxon>Ustilaginaceae</taxon>
        <taxon>Ustilago</taxon>
    </lineage>
</organism>
<proteinExistence type="predicted"/>